<evidence type="ECO:0000313" key="2">
    <source>
        <dbReference type="EMBL" id="MDR6334547.1"/>
    </source>
</evidence>
<proteinExistence type="predicted"/>
<dbReference type="EMBL" id="JAVDPY010000005">
    <property type="protein sequence ID" value="MDR6334547.1"/>
    <property type="molecule type" value="Genomic_DNA"/>
</dbReference>
<name>A0A9W6CPL0_XANFL</name>
<keyword evidence="4" id="KW-1185">Reference proteome</keyword>
<reference evidence="1" key="1">
    <citation type="submission" date="2022-12" db="EMBL/GenBank/DDBJ databases">
        <title>Reference genome sequencing for broad-spectrum identification of bacterial and archaeal isolates by mass spectrometry.</title>
        <authorList>
            <person name="Sekiguchi Y."/>
            <person name="Tourlousse D.M."/>
        </authorList>
    </citation>
    <scope>NUCLEOTIDE SEQUENCE</scope>
    <source>
        <strain evidence="1">301</strain>
    </source>
</reference>
<evidence type="ECO:0000313" key="3">
    <source>
        <dbReference type="Proteomes" id="UP001144397"/>
    </source>
</evidence>
<dbReference type="Proteomes" id="UP001144397">
    <property type="component" value="Unassembled WGS sequence"/>
</dbReference>
<dbReference type="RefSeq" id="WP_281808274.1">
    <property type="nucleotide sequence ID" value="NZ_BSDO01000004.1"/>
</dbReference>
<dbReference type="AlphaFoldDB" id="A0A9W6CPL0"/>
<evidence type="ECO:0000313" key="1">
    <source>
        <dbReference type="EMBL" id="GLI23435.1"/>
    </source>
</evidence>
<sequence length="159" mass="17481">MNAVSWFPPEEEPPSPLRFTGPMVVFGHSCFGSVANLFLLPGVEPLCAHLRCALEAAPNLRVIVFADPLKDCNGTHYPLLTDFNLEAVRWAIAAADEIEVQEAEPSFEEAIGQGLVESLRYRRKLTIRTAKDLVSAWSESLRGEIAQIKSGNEGSRPMS</sequence>
<dbReference type="Proteomes" id="UP001245370">
    <property type="component" value="Unassembled WGS sequence"/>
</dbReference>
<comment type="caution">
    <text evidence="1">The sequence shown here is derived from an EMBL/GenBank/DDBJ whole genome shotgun (WGS) entry which is preliminary data.</text>
</comment>
<protein>
    <submittedName>
        <fullName evidence="1">Uncharacterized protein</fullName>
    </submittedName>
</protein>
<accession>A0A9W6CPL0</accession>
<dbReference type="GeneID" id="95763895"/>
<organism evidence="1 3">
    <name type="scientific">Xanthobacter flavus</name>
    <dbReference type="NCBI Taxonomy" id="281"/>
    <lineage>
        <taxon>Bacteria</taxon>
        <taxon>Pseudomonadati</taxon>
        <taxon>Pseudomonadota</taxon>
        <taxon>Alphaproteobacteria</taxon>
        <taxon>Hyphomicrobiales</taxon>
        <taxon>Xanthobacteraceae</taxon>
        <taxon>Xanthobacter</taxon>
    </lineage>
</organism>
<gene>
    <name evidence="2" type="ORF">GGQ86_003029</name>
    <name evidence="1" type="ORF">XFLAVUS301_31090</name>
</gene>
<reference evidence="2 4" key="2">
    <citation type="submission" date="2023-07" db="EMBL/GenBank/DDBJ databases">
        <title>Genomic Encyclopedia of Type Strains, Phase IV (KMG-IV): sequencing the most valuable type-strain genomes for metagenomic binning, comparative biology and taxonomic classification.</title>
        <authorList>
            <person name="Goeker M."/>
        </authorList>
    </citation>
    <scope>NUCLEOTIDE SEQUENCE [LARGE SCALE GENOMIC DNA]</scope>
    <source>
        <strain evidence="2 4">DSM 338</strain>
    </source>
</reference>
<dbReference type="EMBL" id="BSDO01000004">
    <property type="protein sequence ID" value="GLI23435.1"/>
    <property type="molecule type" value="Genomic_DNA"/>
</dbReference>
<evidence type="ECO:0000313" key="4">
    <source>
        <dbReference type="Proteomes" id="UP001245370"/>
    </source>
</evidence>